<protein>
    <submittedName>
        <fullName evidence="2">Uncharacterized protein</fullName>
    </submittedName>
</protein>
<evidence type="ECO:0000313" key="3">
    <source>
        <dbReference type="Proteomes" id="UP000245638"/>
    </source>
</evidence>
<dbReference type="EMBL" id="QEFD01000104">
    <property type="protein sequence ID" value="PVU76380.1"/>
    <property type="molecule type" value="Genomic_DNA"/>
</dbReference>
<name>A0A2T9X8G7_9CREN</name>
<accession>A0A2T9X8G7</accession>
<gene>
    <name evidence="2" type="ORF">DDW13_03260</name>
</gene>
<reference evidence="2 3" key="1">
    <citation type="journal article" date="2015" name="Appl. Environ. Microbiol.">
        <title>Nanoarchaeota, Their Sulfolobales Host, and Nanoarchaeota Virus Distribution across Yellowstone National Park Hot Springs.</title>
        <authorList>
            <person name="Munson-McGee J.H."/>
            <person name="Field E.K."/>
            <person name="Bateson M."/>
            <person name="Rooney C."/>
            <person name="Stepanauskas R."/>
            <person name="Young M.J."/>
        </authorList>
    </citation>
    <scope>NUCLEOTIDE SEQUENCE [LARGE SCALE GENOMIC DNA]</scope>
    <source>
        <strain evidence="2">SCGC AC-742_N10</strain>
    </source>
</reference>
<feature type="coiled-coil region" evidence="1">
    <location>
        <begin position="171"/>
        <end position="231"/>
    </location>
</feature>
<evidence type="ECO:0000313" key="2">
    <source>
        <dbReference type="EMBL" id="PVU76380.1"/>
    </source>
</evidence>
<proteinExistence type="predicted"/>
<dbReference type="AlphaFoldDB" id="A0A2T9X8G7"/>
<feature type="non-terminal residue" evidence="2">
    <location>
        <position position="796"/>
    </location>
</feature>
<keyword evidence="1" id="KW-0175">Coiled coil</keyword>
<organism evidence="2 3">
    <name type="scientific">Acidianus hospitalis</name>
    <dbReference type="NCBI Taxonomy" id="563177"/>
    <lineage>
        <taxon>Archaea</taxon>
        <taxon>Thermoproteota</taxon>
        <taxon>Thermoprotei</taxon>
        <taxon>Sulfolobales</taxon>
        <taxon>Sulfolobaceae</taxon>
        <taxon>Acidianus</taxon>
    </lineage>
</organism>
<comment type="caution">
    <text evidence="2">The sequence shown here is derived from an EMBL/GenBank/DDBJ whole genome shotgun (WGS) entry which is preliminary data.</text>
</comment>
<evidence type="ECO:0000256" key="1">
    <source>
        <dbReference type="SAM" id="Coils"/>
    </source>
</evidence>
<dbReference type="Proteomes" id="UP000245638">
    <property type="component" value="Unassembled WGS sequence"/>
</dbReference>
<sequence length="796" mass="92373">MLAGNKLSKKKRKDIRLKVTKTTKPIVEFNLLLNGAISYYNNQVGNFDVCDYINYVINLNSKTSLHKSSASVHSQVLNELNLYSNLCAKSSNVTSCDSIIKEYEKEKSYENKIKEFPSEFSKWYERFLELRKKYSDVFTPNVESSLATINQKSKLVLDYFKTNLINELDNLNNLSKVGDEIQKEIRNIESELINIQNDIAKVFNTKSNKKIKKVEDEISQLKQELVKKFEKVDKTVRNYIKTVNKVNSITSLRNICSKVLSTKRSFGGNTSIKDFIFDYSSVSNSGLNIVDNYLNVIRLEIDEFNNNSWSPVYISDNYMSIEQLFSRFPPFIPLDYSHYVSGGNQIPKYAVLLLGLDFSKNDWNRIKNIGQFMGIPIRSRDKVIDVTSLNDNVKMYNLLQMEDILKSPIVILGKKREFYIKLGVDKSYLQDYLQMNTSKLFNKSSQLRIKYNPLILNYTKTCDLGLSITNDVFDMTCPFSGSCTIFSKIIAQNRNQCPLWNGYSMKLAKRPLLLFKFKTLSPTRSNIAIISPLFKISENPSFPLYKTLYGVTIFVNDTPQIIYLNPKIREKLHDTNAIEITFNRILVRKILENILFNSQKNNKLLQILLTKYYLLKIGRKNVYRAIRRLTNKSNSYSNFEKDVLGKNREKFLDFAYAVLLHTLAHLIYEFISLNLDIEEDLIDYYYDFNISDPSYSSDSIYIYEKTSFGVLKFSSILKSNFGNFQNFIDSFMNFVTKSLNQHTIEIKQYGSKLKSLKQSRIGSNQYLKEDVNILNGMLKRHIRPDLYIFKLSIPLG</sequence>